<dbReference type="PROSITE" id="PS50110">
    <property type="entry name" value="RESPONSE_REGULATORY"/>
    <property type="match status" value="1"/>
</dbReference>
<dbReference type="InterPro" id="IPR039420">
    <property type="entry name" value="WalR-like"/>
</dbReference>
<evidence type="ECO:0000259" key="9">
    <source>
        <dbReference type="PROSITE" id="PS51755"/>
    </source>
</evidence>
<dbReference type="RefSeq" id="WP_213164623.1">
    <property type="nucleotide sequence ID" value="NZ_CP058214.1"/>
</dbReference>
<dbReference type="CDD" id="cd00383">
    <property type="entry name" value="trans_reg_C"/>
    <property type="match status" value="1"/>
</dbReference>
<evidence type="ECO:0000313" key="11">
    <source>
        <dbReference type="Proteomes" id="UP000593594"/>
    </source>
</evidence>
<dbReference type="PANTHER" id="PTHR48111:SF4">
    <property type="entry name" value="DNA-BINDING DUAL TRANSCRIPTIONAL REGULATOR OMPR"/>
    <property type="match status" value="1"/>
</dbReference>
<dbReference type="PANTHER" id="PTHR48111">
    <property type="entry name" value="REGULATOR OF RPOS"/>
    <property type="match status" value="1"/>
</dbReference>
<dbReference type="AlphaFoldDB" id="A0A7S8HEH2"/>
<dbReference type="Gene3D" id="6.10.250.690">
    <property type="match status" value="1"/>
</dbReference>
<dbReference type="SMART" id="SM00448">
    <property type="entry name" value="REC"/>
    <property type="match status" value="1"/>
</dbReference>
<dbReference type="InterPro" id="IPR016032">
    <property type="entry name" value="Sig_transdc_resp-reg_C-effctor"/>
</dbReference>
<dbReference type="GO" id="GO:0006355">
    <property type="term" value="P:regulation of DNA-templated transcription"/>
    <property type="evidence" value="ECO:0007669"/>
    <property type="project" value="InterPro"/>
</dbReference>
<keyword evidence="3" id="KW-0805">Transcription regulation</keyword>
<dbReference type="InterPro" id="IPR001867">
    <property type="entry name" value="OmpR/PhoB-type_DNA-bd"/>
</dbReference>
<dbReference type="GO" id="GO:0000976">
    <property type="term" value="F:transcription cis-regulatory region binding"/>
    <property type="evidence" value="ECO:0007669"/>
    <property type="project" value="TreeGrafter"/>
</dbReference>
<dbReference type="GO" id="GO:0000156">
    <property type="term" value="F:phosphorelay response regulator activity"/>
    <property type="evidence" value="ECO:0007669"/>
    <property type="project" value="TreeGrafter"/>
</dbReference>
<evidence type="ECO:0000256" key="5">
    <source>
        <dbReference type="ARBA" id="ARBA00023163"/>
    </source>
</evidence>
<dbReference type="InterPro" id="IPR036388">
    <property type="entry name" value="WH-like_DNA-bd_sf"/>
</dbReference>
<evidence type="ECO:0000256" key="4">
    <source>
        <dbReference type="ARBA" id="ARBA00023125"/>
    </source>
</evidence>
<feature type="domain" description="Response regulatory" evidence="8">
    <location>
        <begin position="10"/>
        <end position="123"/>
    </location>
</feature>
<dbReference type="Gene3D" id="3.40.50.2300">
    <property type="match status" value="1"/>
</dbReference>
<organism evidence="10 11">
    <name type="scientific">Kaustia mangrovi</name>
    <dbReference type="NCBI Taxonomy" id="2593653"/>
    <lineage>
        <taxon>Bacteria</taxon>
        <taxon>Pseudomonadati</taxon>
        <taxon>Pseudomonadota</taxon>
        <taxon>Alphaproteobacteria</taxon>
        <taxon>Hyphomicrobiales</taxon>
        <taxon>Parvibaculaceae</taxon>
        <taxon>Kaustia</taxon>
    </lineage>
</organism>
<protein>
    <submittedName>
        <fullName evidence="10">Response regulator transcription factor</fullName>
    </submittedName>
</protein>
<dbReference type="InterPro" id="IPR011006">
    <property type="entry name" value="CheY-like_superfamily"/>
</dbReference>
<dbReference type="PROSITE" id="PS51755">
    <property type="entry name" value="OMPR_PHOB"/>
    <property type="match status" value="1"/>
</dbReference>
<keyword evidence="11" id="KW-1185">Reference proteome</keyword>
<dbReference type="GO" id="GO:0005829">
    <property type="term" value="C:cytosol"/>
    <property type="evidence" value="ECO:0007669"/>
    <property type="project" value="TreeGrafter"/>
</dbReference>
<dbReference type="KEGG" id="kmn:HW532_17130"/>
<keyword evidence="2" id="KW-0902">Two-component regulatory system</keyword>
<dbReference type="SUPFAM" id="SSF46894">
    <property type="entry name" value="C-terminal effector domain of the bipartite response regulators"/>
    <property type="match status" value="1"/>
</dbReference>
<evidence type="ECO:0000256" key="3">
    <source>
        <dbReference type="ARBA" id="ARBA00023015"/>
    </source>
</evidence>
<accession>A0A7S8HEH2</accession>
<evidence type="ECO:0000256" key="6">
    <source>
        <dbReference type="PROSITE-ProRule" id="PRU00169"/>
    </source>
</evidence>
<evidence type="ECO:0000313" key="10">
    <source>
        <dbReference type="EMBL" id="QPC45388.1"/>
    </source>
</evidence>
<keyword evidence="1 6" id="KW-0597">Phosphoprotein</keyword>
<dbReference type="FunFam" id="3.40.50.2300:FF:000001">
    <property type="entry name" value="DNA-binding response regulator PhoB"/>
    <property type="match status" value="1"/>
</dbReference>
<dbReference type="Pfam" id="PF00486">
    <property type="entry name" value="Trans_reg_C"/>
    <property type="match status" value="1"/>
</dbReference>
<dbReference type="Gene3D" id="1.10.10.10">
    <property type="entry name" value="Winged helix-like DNA-binding domain superfamily/Winged helix DNA-binding domain"/>
    <property type="match status" value="1"/>
</dbReference>
<dbReference type="Pfam" id="PF00072">
    <property type="entry name" value="Response_reg"/>
    <property type="match status" value="1"/>
</dbReference>
<dbReference type="EMBL" id="CP058214">
    <property type="protein sequence ID" value="QPC45388.1"/>
    <property type="molecule type" value="Genomic_DNA"/>
</dbReference>
<evidence type="ECO:0000259" key="8">
    <source>
        <dbReference type="PROSITE" id="PS50110"/>
    </source>
</evidence>
<feature type="modified residue" description="4-aspartylphosphate" evidence="6">
    <location>
        <position position="59"/>
    </location>
</feature>
<reference evidence="10 11" key="1">
    <citation type="submission" date="2020-06" db="EMBL/GenBank/DDBJ databases">
        <title>Genome sequence of 2 isolates from Red Sea Mangroves.</title>
        <authorList>
            <person name="Sefrji F."/>
            <person name="Michoud G."/>
            <person name="Merlino G."/>
            <person name="Daffonchio D."/>
        </authorList>
    </citation>
    <scope>NUCLEOTIDE SEQUENCE [LARGE SCALE GENOMIC DNA]</scope>
    <source>
        <strain evidence="10 11">R1DC25</strain>
    </source>
</reference>
<dbReference type="Proteomes" id="UP000593594">
    <property type="component" value="Chromosome"/>
</dbReference>
<gene>
    <name evidence="10" type="ORF">HW532_17130</name>
</gene>
<evidence type="ECO:0000256" key="7">
    <source>
        <dbReference type="PROSITE-ProRule" id="PRU01091"/>
    </source>
</evidence>
<dbReference type="SUPFAM" id="SSF52172">
    <property type="entry name" value="CheY-like"/>
    <property type="match status" value="1"/>
</dbReference>
<keyword evidence="4 7" id="KW-0238">DNA-binding</keyword>
<sequence length="229" mass="25542">MTMVSDEAPHILVVDDDRRIRELLRSYLSEQGFRITTAANSAEARERMAGLAFDLMVVDVMMPGETGLELTRSLRERTDVPILILSALSETSDRIEGLASGSDDYLPKPFEPEELVLRIRSILRRKAPARPAASEIVLGDCIFNVERGELQRSGETVKLTTRERDLLRMFAARPGETISRAELAGNGAGDNARAVDVQINRLRRKLERDPATPVYLQTVRGAGYILYTD</sequence>
<evidence type="ECO:0000256" key="1">
    <source>
        <dbReference type="ARBA" id="ARBA00022553"/>
    </source>
</evidence>
<name>A0A7S8HEH2_9HYPH</name>
<feature type="DNA-binding region" description="OmpR/PhoB-type" evidence="7">
    <location>
        <begin position="133"/>
        <end position="228"/>
    </location>
</feature>
<dbReference type="GO" id="GO:0032993">
    <property type="term" value="C:protein-DNA complex"/>
    <property type="evidence" value="ECO:0007669"/>
    <property type="project" value="TreeGrafter"/>
</dbReference>
<proteinExistence type="predicted"/>
<dbReference type="SMART" id="SM00862">
    <property type="entry name" value="Trans_reg_C"/>
    <property type="match status" value="1"/>
</dbReference>
<feature type="domain" description="OmpR/PhoB-type" evidence="9">
    <location>
        <begin position="133"/>
        <end position="228"/>
    </location>
</feature>
<dbReference type="InterPro" id="IPR001789">
    <property type="entry name" value="Sig_transdc_resp-reg_receiver"/>
</dbReference>
<evidence type="ECO:0000256" key="2">
    <source>
        <dbReference type="ARBA" id="ARBA00023012"/>
    </source>
</evidence>
<keyword evidence="5" id="KW-0804">Transcription</keyword>